<dbReference type="InterPro" id="IPR036736">
    <property type="entry name" value="ACP-like_sf"/>
</dbReference>
<reference evidence="2" key="1">
    <citation type="submission" date="2024-06" db="EMBL/GenBank/DDBJ databases">
        <authorList>
            <consortium name="consrtm"/>
            <person name="Uemura M."/>
            <person name="Terahara T."/>
        </authorList>
    </citation>
    <scope>NUCLEOTIDE SEQUENCE</scope>
    <source>
        <strain evidence="2">KM77-8</strain>
    </source>
</reference>
<name>A0AAT9HYR3_9ACTN</name>
<feature type="domain" description="Carrier" evidence="1">
    <location>
        <begin position="7"/>
        <end position="86"/>
    </location>
</feature>
<dbReference type="PROSITE" id="PS50075">
    <property type="entry name" value="CARRIER"/>
    <property type="match status" value="1"/>
</dbReference>
<evidence type="ECO:0000313" key="2">
    <source>
        <dbReference type="EMBL" id="BFO22370.1"/>
    </source>
</evidence>
<dbReference type="SUPFAM" id="SSF47336">
    <property type="entry name" value="ACP-like"/>
    <property type="match status" value="1"/>
</dbReference>
<sequence length="101" mass="11374">MNTQLSPQERERLYSLIREKLDLGGAECPEEINHTTIVRELPGVDSMKLLRLLGAVELGFQVNLGFEAVVQVRTVRDIERLICASREQYAARRIPSVGGRP</sequence>
<accession>A0AAT9HYR3</accession>
<dbReference type="Gene3D" id="1.10.1200.10">
    <property type="entry name" value="ACP-like"/>
    <property type="match status" value="1"/>
</dbReference>
<organism evidence="2">
    <name type="scientific">Streptomyces haneummycinicus</name>
    <dbReference type="NCBI Taxonomy" id="3074435"/>
    <lineage>
        <taxon>Bacteria</taxon>
        <taxon>Bacillati</taxon>
        <taxon>Actinomycetota</taxon>
        <taxon>Actinomycetes</taxon>
        <taxon>Kitasatosporales</taxon>
        <taxon>Streptomycetaceae</taxon>
        <taxon>Streptomyces</taxon>
    </lineage>
</organism>
<dbReference type="InterPro" id="IPR009081">
    <property type="entry name" value="PP-bd_ACP"/>
</dbReference>
<reference evidence="2" key="2">
    <citation type="submission" date="2024-07" db="EMBL/GenBank/DDBJ databases">
        <title>Streptomyces haneummycinica sp. nov., a new antibiotic-producing actinobacterium isolated from marine sediment.</title>
        <authorList>
            <person name="Uemura M."/>
            <person name="Hamada M."/>
            <person name="Hirano S."/>
            <person name="Kobayashi K."/>
            <person name="Ohshiro T."/>
            <person name="Kobayashi T."/>
            <person name="Terahara T."/>
        </authorList>
    </citation>
    <scope>NUCLEOTIDE SEQUENCE</scope>
    <source>
        <strain evidence="2">KM77-8</strain>
    </source>
</reference>
<proteinExistence type="predicted"/>
<dbReference type="Pfam" id="PF00550">
    <property type="entry name" value="PP-binding"/>
    <property type="match status" value="1"/>
</dbReference>
<protein>
    <recommendedName>
        <fullName evidence="1">Carrier domain-containing protein</fullName>
    </recommendedName>
</protein>
<gene>
    <name evidence="2" type="ORF">SHKM778_87580</name>
</gene>
<dbReference type="EMBL" id="AP035768">
    <property type="protein sequence ID" value="BFO22370.1"/>
    <property type="molecule type" value="Genomic_DNA"/>
</dbReference>
<dbReference type="AlphaFoldDB" id="A0AAT9HYR3"/>
<evidence type="ECO:0000259" key="1">
    <source>
        <dbReference type="PROSITE" id="PS50075"/>
    </source>
</evidence>